<evidence type="ECO:0000256" key="6">
    <source>
        <dbReference type="ARBA" id="ARBA00023004"/>
    </source>
</evidence>
<evidence type="ECO:0000256" key="10">
    <source>
        <dbReference type="SAM" id="SignalP"/>
    </source>
</evidence>
<dbReference type="Pfam" id="PF02167">
    <property type="entry name" value="Cytochrom_C1"/>
    <property type="match status" value="1"/>
</dbReference>
<dbReference type="GO" id="GO:0020037">
    <property type="term" value="F:heme binding"/>
    <property type="evidence" value="ECO:0007669"/>
    <property type="project" value="InterPro"/>
</dbReference>
<evidence type="ECO:0000256" key="2">
    <source>
        <dbReference type="ARBA" id="ARBA00022617"/>
    </source>
</evidence>
<dbReference type="eggNOG" id="COG2857">
    <property type="taxonomic scope" value="Bacteria"/>
</dbReference>
<keyword evidence="13" id="KW-1185">Reference proteome</keyword>
<dbReference type="InterPro" id="IPR002326">
    <property type="entry name" value="Cyt_c1"/>
</dbReference>
<dbReference type="STRING" id="1070319.CAGGBEG34_240073"/>
<keyword evidence="6 8" id="KW-0408">Iron</keyword>
<dbReference type="InterPro" id="IPR009056">
    <property type="entry name" value="Cyt_c-like_dom"/>
</dbReference>
<evidence type="ECO:0000256" key="3">
    <source>
        <dbReference type="ARBA" id="ARBA00022692"/>
    </source>
</evidence>
<feature type="signal peptide" evidence="10">
    <location>
        <begin position="1"/>
        <end position="24"/>
    </location>
</feature>
<keyword evidence="3 9" id="KW-0812">Transmembrane</keyword>
<feature type="binding site" description="covalent" evidence="8">
    <location>
        <position position="59"/>
    </location>
    <ligand>
        <name>heme c</name>
        <dbReference type="ChEBI" id="CHEBI:61717"/>
    </ligand>
</feature>
<feature type="binding site" description="covalent" evidence="8">
    <location>
        <position position="55"/>
    </location>
    <ligand>
        <name>heme c</name>
        <dbReference type="ChEBI" id="CHEBI:61717"/>
    </ligand>
</feature>
<dbReference type="OrthoDB" id="9798864at2"/>
<dbReference type="RefSeq" id="WP_006682688.1">
    <property type="nucleotide sequence ID" value="NZ_CAFB01000041.1"/>
</dbReference>
<dbReference type="PROSITE" id="PS51007">
    <property type="entry name" value="CYTC"/>
    <property type="match status" value="1"/>
</dbReference>
<dbReference type="PANTHER" id="PTHR10266:SF3">
    <property type="entry name" value="CYTOCHROME C1, HEME PROTEIN, MITOCHONDRIAL"/>
    <property type="match status" value="1"/>
</dbReference>
<keyword evidence="7 9" id="KW-0472">Membrane</keyword>
<evidence type="ECO:0000256" key="9">
    <source>
        <dbReference type="SAM" id="Phobius"/>
    </source>
</evidence>
<keyword evidence="10" id="KW-0732">Signal</keyword>
<dbReference type="InterPro" id="IPR036909">
    <property type="entry name" value="Cyt_c-like_dom_sf"/>
</dbReference>
<proteinExistence type="predicted"/>
<name>G2J9Q2_9BURK</name>
<sequence>MKIRLPLLLLLIALLAPFARWAHAEEPAIPLDRAPDRSNDLVALQRGARLFINYCLNCHSAREMRYSRLQALGIPKQAIEDQLLFTADRIGDTMTVALRAEDANEWFGTAAPDLSVIARARGADWLYTYLRSFYRDDTRPTGWNNRLFENVAMPHVLWELQGQRVLDHPEGAQAAQGQMPARYRQLTPGALTPLEYDSAMADLVSYLVWMAEPTQQQRKRIGVWVVLFLGIFSVLAWRLNAAYWHRIKAD</sequence>
<comment type="caution">
    <text evidence="12">The sequence shown here is derived from an EMBL/GenBank/DDBJ whole genome shotgun (WGS) entry which is preliminary data.</text>
</comment>
<feature type="chain" id="PRO_5003432318" evidence="10">
    <location>
        <begin position="25"/>
        <end position="250"/>
    </location>
</feature>
<dbReference type="GO" id="GO:0009055">
    <property type="term" value="F:electron transfer activity"/>
    <property type="evidence" value="ECO:0007669"/>
    <property type="project" value="InterPro"/>
</dbReference>
<dbReference type="Proteomes" id="UP000054051">
    <property type="component" value="Unassembled WGS sequence"/>
</dbReference>
<dbReference type="Gene3D" id="1.20.5.100">
    <property type="entry name" value="Cytochrome c1, transmembrane anchor, C-terminal"/>
    <property type="match status" value="1"/>
</dbReference>
<feature type="domain" description="Cytochrome c" evidence="11">
    <location>
        <begin position="42"/>
        <end position="211"/>
    </location>
</feature>
<feature type="transmembrane region" description="Helical" evidence="9">
    <location>
        <begin position="221"/>
        <end position="239"/>
    </location>
</feature>
<dbReference type="EMBL" id="CAFB01000041">
    <property type="protein sequence ID" value="CCD29499.1"/>
    <property type="molecule type" value="Genomic_DNA"/>
</dbReference>
<evidence type="ECO:0000313" key="13">
    <source>
        <dbReference type="Proteomes" id="UP000054051"/>
    </source>
</evidence>
<evidence type="ECO:0000313" key="12">
    <source>
        <dbReference type="EMBL" id="CCD29499.1"/>
    </source>
</evidence>
<dbReference type="PANTHER" id="PTHR10266">
    <property type="entry name" value="CYTOCHROME C1"/>
    <property type="match status" value="1"/>
</dbReference>
<evidence type="ECO:0000256" key="8">
    <source>
        <dbReference type="PIRSR" id="PIRSR602326-1"/>
    </source>
</evidence>
<accession>G2J9Q2</accession>
<dbReference type="AlphaFoldDB" id="G2J9Q2"/>
<evidence type="ECO:0000256" key="1">
    <source>
        <dbReference type="ARBA" id="ARBA00004370"/>
    </source>
</evidence>
<comment type="subcellular location">
    <subcellularLocation>
        <location evidence="1">Membrane</location>
    </subcellularLocation>
</comment>
<dbReference type="SUPFAM" id="SSF46626">
    <property type="entry name" value="Cytochrome c"/>
    <property type="match status" value="1"/>
</dbReference>
<organism evidence="12 13">
    <name type="scientific">Candidatus Glomeribacter gigasporarum BEG34</name>
    <dbReference type="NCBI Taxonomy" id="1070319"/>
    <lineage>
        <taxon>Bacteria</taxon>
        <taxon>Pseudomonadati</taxon>
        <taxon>Pseudomonadota</taxon>
        <taxon>Betaproteobacteria</taxon>
        <taxon>Burkholderiales</taxon>
        <taxon>Burkholderiaceae</taxon>
        <taxon>Candidatus Glomeribacter</taxon>
    </lineage>
</organism>
<evidence type="ECO:0000256" key="5">
    <source>
        <dbReference type="ARBA" id="ARBA00022989"/>
    </source>
</evidence>
<protein>
    <submittedName>
        <fullName evidence="12">Cytochrome c1</fullName>
    </submittedName>
</protein>
<keyword evidence="4 8" id="KW-0479">Metal-binding</keyword>
<gene>
    <name evidence="12" type="primary">petC</name>
    <name evidence="12" type="ORF">CAGGBEG34_240073</name>
</gene>
<dbReference type="GO" id="GO:0046872">
    <property type="term" value="F:metal ion binding"/>
    <property type="evidence" value="ECO:0007669"/>
    <property type="project" value="UniProtKB-KW"/>
</dbReference>
<feature type="binding site" description="covalent" evidence="8">
    <location>
        <position position="58"/>
    </location>
    <ligand>
        <name>heme c</name>
        <dbReference type="ChEBI" id="CHEBI:61717"/>
    </ligand>
</feature>
<dbReference type="Gene3D" id="1.10.760.10">
    <property type="entry name" value="Cytochrome c-like domain"/>
    <property type="match status" value="1"/>
</dbReference>
<evidence type="ECO:0000259" key="11">
    <source>
        <dbReference type="PROSITE" id="PS51007"/>
    </source>
</evidence>
<dbReference type="GO" id="GO:0016020">
    <property type="term" value="C:membrane"/>
    <property type="evidence" value="ECO:0007669"/>
    <property type="project" value="UniProtKB-SubCell"/>
</dbReference>
<comment type="cofactor">
    <cofactor evidence="8">
        <name>heme c</name>
        <dbReference type="ChEBI" id="CHEBI:61717"/>
    </cofactor>
    <text evidence="8">Binds 1 heme c group covalently per subunit.</text>
</comment>
<keyword evidence="5 9" id="KW-1133">Transmembrane helix</keyword>
<dbReference type="PRINTS" id="PR00603">
    <property type="entry name" value="CYTOCHROMEC1"/>
</dbReference>
<evidence type="ECO:0000256" key="4">
    <source>
        <dbReference type="ARBA" id="ARBA00022723"/>
    </source>
</evidence>
<keyword evidence="2 8" id="KW-0349">Heme</keyword>
<evidence type="ECO:0000256" key="7">
    <source>
        <dbReference type="ARBA" id="ARBA00023136"/>
    </source>
</evidence>
<reference evidence="12 13" key="1">
    <citation type="submission" date="2011-08" db="EMBL/GenBank/DDBJ databases">
        <title>The genome of the obligate endobacterium of an arbuscular mycorrhizal fungus reveals an interphylum network of nutritional interactions.</title>
        <authorList>
            <person name="Ghignone S."/>
            <person name="Salvioli A."/>
            <person name="Anca I."/>
            <person name="Lumini E."/>
            <person name="Ortu G."/>
            <person name="Petiti L."/>
            <person name="Cruveiller S."/>
            <person name="Bianciotto V."/>
            <person name="Piffanelli P."/>
            <person name="Lanfranco L."/>
            <person name="Bonfante P."/>
        </authorList>
    </citation>
    <scope>NUCLEOTIDE SEQUENCE [LARGE SCALE GENOMIC DNA]</scope>
    <source>
        <strain evidence="12 13">BEG34</strain>
    </source>
</reference>